<organism evidence="3 4">
    <name type="scientific">Umbra pygmaea</name>
    <name type="common">Eastern mudminnow</name>
    <dbReference type="NCBI Taxonomy" id="75934"/>
    <lineage>
        <taxon>Eukaryota</taxon>
        <taxon>Metazoa</taxon>
        <taxon>Chordata</taxon>
        <taxon>Craniata</taxon>
        <taxon>Vertebrata</taxon>
        <taxon>Euteleostomi</taxon>
        <taxon>Actinopterygii</taxon>
        <taxon>Neopterygii</taxon>
        <taxon>Teleostei</taxon>
        <taxon>Protacanthopterygii</taxon>
        <taxon>Esociformes</taxon>
        <taxon>Umbridae</taxon>
        <taxon>Umbra</taxon>
    </lineage>
</organism>
<evidence type="ECO:0008006" key="5">
    <source>
        <dbReference type="Google" id="ProtNLM"/>
    </source>
</evidence>
<evidence type="ECO:0000313" key="4">
    <source>
        <dbReference type="Proteomes" id="UP001557470"/>
    </source>
</evidence>
<gene>
    <name evidence="3" type="ORF">UPYG_G00347110</name>
</gene>
<feature type="compositionally biased region" description="Polar residues" evidence="2">
    <location>
        <begin position="152"/>
        <end position="161"/>
    </location>
</feature>
<evidence type="ECO:0000256" key="1">
    <source>
        <dbReference type="SAM" id="Coils"/>
    </source>
</evidence>
<dbReference type="InterPro" id="IPR026117">
    <property type="entry name" value="Par-4"/>
</dbReference>
<keyword evidence="4" id="KW-1185">Reference proteome</keyword>
<feature type="compositionally biased region" description="Polar residues" evidence="2">
    <location>
        <begin position="129"/>
        <end position="145"/>
    </location>
</feature>
<dbReference type="PANTHER" id="PTHR15093">
    <property type="entry name" value="PROSTATE APOPTOSIS RESPONSE PROTEIN PAR-4"/>
    <property type="match status" value="1"/>
</dbReference>
<dbReference type="EMBL" id="JAGEUA010000011">
    <property type="protein sequence ID" value="KAL0962916.1"/>
    <property type="molecule type" value="Genomic_DNA"/>
</dbReference>
<feature type="compositionally biased region" description="Polar residues" evidence="2">
    <location>
        <begin position="97"/>
        <end position="115"/>
    </location>
</feature>
<evidence type="ECO:0000313" key="3">
    <source>
        <dbReference type="EMBL" id="KAL0962916.1"/>
    </source>
</evidence>
<feature type="compositionally biased region" description="Polar residues" evidence="2">
    <location>
        <begin position="66"/>
        <end position="90"/>
    </location>
</feature>
<name>A0ABD0WEB8_UMBPY</name>
<feature type="coiled-coil region" evidence="1">
    <location>
        <begin position="292"/>
        <end position="361"/>
    </location>
</feature>
<feature type="compositionally biased region" description="Acidic residues" evidence="2">
    <location>
        <begin position="212"/>
        <end position="222"/>
    </location>
</feature>
<reference evidence="3 4" key="1">
    <citation type="submission" date="2024-06" db="EMBL/GenBank/DDBJ databases">
        <authorList>
            <person name="Pan Q."/>
            <person name="Wen M."/>
            <person name="Jouanno E."/>
            <person name="Zahm M."/>
            <person name="Klopp C."/>
            <person name="Cabau C."/>
            <person name="Louis A."/>
            <person name="Berthelot C."/>
            <person name="Parey E."/>
            <person name="Roest Crollius H."/>
            <person name="Montfort J."/>
            <person name="Robinson-Rechavi M."/>
            <person name="Bouchez O."/>
            <person name="Lampietro C."/>
            <person name="Lopez Roques C."/>
            <person name="Donnadieu C."/>
            <person name="Postlethwait J."/>
            <person name="Bobe J."/>
            <person name="Verreycken H."/>
            <person name="Guiguen Y."/>
        </authorList>
    </citation>
    <scope>NUCLEOTIDE SEQUENCE [LARGE SCALE GENOMIC DNA]</scope>
    <source>
        <strain evidence="3">Up_M1</strain>
        <tissue evidence="3">Testis</tissue>
    </source>
</reference>
<proteinExistence type="predicted"/>
<sequence>MSVVYKLIKATDKKGNMATGGFKPNAQTDFLEEWKAKREKMRAKMLGDIAAATGVCTGGVGPATASLGSQSNKSEMRNATSSTELNNNGNPDRVGSTAVNCATSYPMARSSSTSALKRPDEDPHPTPSIRGSETPASNLKNTQQPEKVPGISQESSPTAGNASEKESPTPSKGKEKKSSGPSARKGKGQIEKRKLREKRRSTGVVSIPSNESLDELDDDDGGDKEIQKEETQLNTEQNEAMASDPGIATHLLQDTPRSGSGRYQSPAGPAAEEEAWGSSRQRHNRHGNATVPGALERRIEELEKELARERHENGQLLNAHQDKDDLIGKLKEEIDLLNRDLDDIEDENEQLKQENKTLLKVVGQLTR</sequence>
<dbReference type="PANTHER" id="PTHR15093:SF1">
    <property type="entry name" value="PRKC APOPTOSIS WT1 REGULATOR PROTEIN"/>
    <property type="match status" value="1"/>
</dbReference>
<dbReference type="AlphaFoldDB" id="A0ABD0WEB8"/>
<evidence type="ECO:0000256" key="2">
    <source>
        <dbReference type="SAM" id="MobiDB-lite"/>
    </source>
</evidence>
<protein>
    <recommendedName>
        <fullName evidence="5">PRKC apoptosis WT1 regulator protein</fullName>
    </recommendedName>
</protein>
<feature type="compositionally biased region" description="Basic and acidic residues" evidence="2">
    <location>
        <begin position="163"/>
        <end position="178"/>
    </location>
</feature>
<keyword evidence="1" id="KW-0175">Coiled coil</keyword>
<accession>A0ABD0WEB8</accession>
<feature type="region of interest" description="Disordered" evidence="2">
    <location>
        <begin position="58"/>
        <end position="292"/>
    </location>
</feature>
<comment type="caution">
    <text evidence="3">The sequence shown here is derived from an EMBL/GenBank/DDBJ whole genome shotgun (WGS) entry which is preliminary data.</text>
</comment>
<dbReference type="Proteomes" id="UP001557470">
    <property type="component" value="Unassembled WGS sequence"/>
</dbReference>